<proteinExistence type="predicted"/>
<dbReference type="HOGENOM" id="CLU_2028787_0_0_1"/>
<dbReference type="PROSITE" id="PS50055">
    <property type="entry name" value="TYR_PHOSPHATASE_PTP"/>
    <property type="match status" value="1"/>
</dbReference>
<dbReference type="SMR" id="Q9XXA1"/>
<dbReference type="UCSC" id="VW02B12L.2">
    <property type="organism name" value="c. elegans"/>
</dbReference>
<dbReference type="RefSeq" id="NP_496437.1">
    <property type="nucleotide sequence ID" value="NM_064036.1"/>
</dbReference>
<dbReference type="PANTHER" id="PTHR23219">
    <property type="entry name" value="TYROSINE-PROTEIN PHOSPHATASE C15H7.3-RELATED"/>
    <property type="match status" value="1"/>
</dbReference>
<dbReference type="InterPro" id="IPR000387">
    <property type="entry name" value="Tyr_Pase_dom"/>
</dbReference>
<dbReference type="OrthoDB" id="5964051at2759"/>
<dbReference type="InParanoid" id="Q9XXA1"/>
<dbReference type="PROSITE" id="PS50056">
    <property type="entry name" value="TYR_PHOSPHATASE_2"/>
    <property type="match status" value="1"/>
</dbReference>
<dbReference type="AGR" id="WB:WBGene00012155"/>
<evidence type="ECO:0000313" key="3">
    <source>
        <dbReference type="EMBL" id="CAA20333.1"/>
    </source>
</evidence>
<dbReference type="PIR" id="T18564">
    <property type="entry name" value="T18564"/>
</dbReference>
<dbReference type="eggNOG" id="KOG0789">
    <property type="taxonomic scope" value="Eukaryota"/>
</dbReference>
<dbReference type="Pfam" id="PF00102">
    <property type="entry name" value="Y_phosphatase"/>
    <property type="match status" value="1"/>
</dbReference>
<accession>Q9XXA1</accession>
<dbReference type="GO" id="GO:0004725">
    <property type="term" value="F:protein tyrosine phosphatase activity"/>
    <property type="evidence" value="ECO:0007669"/>
    <property type="project" value="InterPro"/>
</dbReference>
<dbReference type="PANTHER" id="PTHR23219:SF15">
    <property type="entry name" value="TYROSINE-PROTEIN PHOSPHATASE DOMAIN-CONTAINING PROTEIN"/>
    <property type="match status" value="1"/>
</dbReference>
<evidence type="ECO:0000259" key="1">
    <source>
        <dbReference type="PROSITE" id="PS50055"/>
    </source>
</evidence>
<gene>
    <name evidence="3" type="ORF">CELE_VW02B12L.2</name>
    <name evidence="3 5" type="ORF">VW02B12L.2</name>
</gene>
<dbReference type="PaxDb" id="6239-VW02B12L.2"/>
<dbReference type="InterPro" id="IPR029021">
    <property type="entry name" value="Prot-tyrosine_phosphatase-like"/>
</dbReference>
<dbReference type="SMART" id="SM00404">
    <property type="entry name" value="PTPc_motif"/>
    <property type="match status" value="1"/>
</dbReference>
<dbReference type="AlphaFoldDB" id="Q9XXA1"/>
<name>Q9XXA1_CAEEL</name>
<dbReference type="Gene3D" id="3.90.190.10">
    <property type="entry name" value="Protein tyrosine phosphatase superfamily"/>
    <property type="match status" value="1"/>
</dbReference>
<dbReference type="InterPro" id="IPR000242">
    <property type="entry name" value="PTP_cat"/>
</dbReference>
<reference evidence="3 4" key="1">
    <citation type="journal article" date="1998" name="Science">
        <title>Genome sequence of the nematode C. elegans: a platform for investigating biology.</title>
        <authorList>
            <consortium name="The C. elegans sequencing consortium"/>
            <person name="Sulson J.E."/>
            <person name="Waterston R."/>
        </authorList>
    </citation>
    <scope>NUCLEOTIDE SEQUENCE [LARGE SCALE GENOMIC DNA]</scope>
    <source>
        <strain evidence="3 4">Bristol N2</strain>
    </source>
</reference>
<organism evidence="3 4">
    <name type="scientific">Caenorhabditis elegans</name>
    <dbReference type="NCBI Taxonomy" id="6239"/>
    <lineage>
        <taxon>Eukaryota</taxon>
        <taxon>Metazoa</taxon>
        <taxon>Ecdysozoa</taxon>
        <taxon>Nematoda</taxon>
        <taxon>Chromadorea</taxon>
        <taxon>Rhabditida</taxon>
        <taxon>Rhabditina</taxon>
        <taxon>Rhabditomorpha</taxon>
        <taxon>Rhabditoidea</taxon>
        <taxon>Rhabditidae</taxon>
        <taxon>Peloderinae</taxon>
        <taxon>Caenorhabditis</taxon>
    </lineage>
</organism>
<dbReference type="GeneID" id="189071"/>
<dbReference type="SUPFAM" id="SSF52799">
    <property type="entry name" value="(Phosphotyrosine protein) phosphatases II"/>
    <property type="match status" value="1"/>
</dbReference>
<dbReference type="Bgee" id="WBGene00012155">
    <property type="expression patterns" value="Expressed in embryo and 3 other cell types or tissues"/>
</dbReference>
<dbReference type="InterPro" id="IPR003595">
    <property type="entry name" value="Tyr_Pase_cat"/>
</dbReference>
<evidence type="ECO:0000259" key="2">
    <source>
        <dbReference type="PROSITE" id="PS50056"/>
    </source>
</evidence>
<feature type="domain" description="Tyrosine-protein phosphatase" evidence="1">
    <location>
        <begin position="16"/>
        <end position="79"/>
    </location>
</feature>
<sequence length="122" mass="13652">MIHQFHSEQQFRSLGMCVVSTFGSGRACTFIGALYAIHQLNNGVEPNIFEIMKTIKQQRPGAIESFPQYSGVYAIVLDYISRKRGGKSDPVNKYINRFLADLTEILPACSTLPVMNPSTELH</sequence>
<dbReference type="PhylomeDB" id="Q9XXA1"/>
<keyword evidence="4" id="KW-1185">Reference proteome</keyword>
<dbReference type="EMBL" id="BX284602">
    <property type="protein sequence ID" value="CAA20333.1"/>
    <property type="molecule type" value="Genomic_DNA"/>
</dbReference>
<dbReference type="WormBase" id="VW02B12L.2">
    <property type="protein sequence ID" value="CE18981"/>
    <property type="gene ID" value="WBGene00012155"/>
</dbReference>
<evidence type="ECO:0000313" key="5">
    <source>
        <dbReference type="WormBase" id="VW02B12L.2"/>
    </source>
</evidence>
<evidence type="ECO:0000313" key="4">
    <source>
        <dbReference type="Proteomes" id="UP000001940"/>
    </source>
</evidence>
<dbReference type="KEGG" id="cel:CELE_VW02B12L.2"/>
<protein>
    <submittedName>
        <fullName evidence="3">Tyrosine-protein phosphatase domain-containing protein</fullName>
    </submittedName>
</protein>
<dbReference type="Proteomes" id="UP000001940">
    <property type="component" value="Chromosome II"/>
</dbReference>
<feature type="domain" description="Tyrosine specific protein phosphatases" evidence="2">
    <location>
        <begin position="1"/>
        <end position="70"/>
    </location>
</feature>
<dbReference type="CTD" id="189071"/>